<evidence type="ECO:0000256" key="5">
    <source>
        <dbReference type="ARBA" id="ARBA00022898"/>
    </source>
</evidence>
<comment type="cofactor">
    <cofactor evidence="1 7">
        <name>pyridoxal 5'-phosphate</name>
        <dbReference type="ChEBI" id="CHEBI:597326"/>
    </cofactor>
</comment>
<evidence type="ECO:0000256" key="2">
    <source>
        <dbReference type="ARBA" id="ARBA00005011"/>
    </source>
</evidence>
<reference evidence="9 10" key="1">
    <citation type="submission" date="2024-02" db="EMBL/GenBank/DDBJ databases">
        <title>Identification of pathogenicity and growth-promoting functions of Pseudomonas putida variants.</title>
        <authorList>
            <person name="Sun J."/>
        </authorList>
    </citation>
    <scope>NUCLEOTIDE SEQUENCE [LARGE SCALE GENOMIC DNA]</scope>
    <source>
        <strain evidence="9 10">A04</strain>
    </source>
</reference>
<evidence type="ECO:0000256" key="7">
    <source>
        <dbReference type="RuleBase" id="RU000481"/>
    </source>
</evidence>
<evidence type="ECO:0000259" key="8">
    <source>
        <dbReference type="Pfam" id="PF00155"/>
    </source>
</evidence>
<keyword evidence="10" id="KW-1185">Reference proteome</keyword>
<dbReference type="InterPro" id="IPR015424">
    <property type="entry name" value="PyrdxlP-dep_Trfase"/>
</dbReference>
<dbReference type="InterPro" id="IPR004838">
    <property type="entry name" value="NHTrfase_class1_PyrdxlP-BS"/>
</dbReference>
<dbReference type="CDD" id="cd00609">
    <property type="entry name" value="AAT_like"/>
    <property type="match status" value="1"/>
</dbReference>
<evidence type="ECO:0000313" key="10">
    <source>
        <dbReference type="Proteomes" id="UP001377692"/>
    </source>
</evidence>
<dbReference type="PROSITE" id="PS00105">
    <property type="entry name" value="AA_TRANSFER_CLASS_1"/>
    <property type="match status" value="1"/>
</dbReference>
<comment type="pathway">
    <text evidence="2">Amino-acid biosynthesis; L-histidine biosynthesis; L-histidine from 5-phospho-alpha-D-ribose 1-diphosphate: step 7/9.</text>
</comment>
<dbReference type="Gene3D" id="3.40.640.10">
    <property type="entry name" value="Type I PLP-dependent aspartate aminotransferase-like (Major domain)"/>
    <property type="match status" value="1"/>
</dbReference>
<feature type="domain" description="Aminotransferase class I/classII large" evidence="8">
    <location>
        <begin position="25"/>
        <end position="338"/>
    </location>
</feature>
<evidence type="ECO:0000256" key="4">
    <source>
        <dbReference type="ARBA" id="ARBA00022679"/>
    </source>
</evidence>
<dbReference type="SUPFAM" id="SSF53383">
    <property type="entry name" value="PLP-dependent transferases"/>
    <property type="match status" value="1"/>
</dbReference>
<dbReference type="EMBL" id="JBBHLD010000020">
    <property type="protein sequence ID" value="MEJ5906919.1"/>
    <property type="molecule type" value="Genomic_DNA"/>
</dbReference>
<evidence type="ECO:0000256" key="3">
    <source>
        <dbReference type="ARBA" id="ARBA00022576"/>
    </source>
</evidence>
<dbReference type="InterPro" id="IPR004839">
    <property type="entry name" value="Aminotransferase_I/II_large"/>
</dbReference>
<dbReference type="PANTHER" id="PTHR42885:SF2">
    <property type="entry name" value="HISTIDINOL-PHOSPHATE AMINOTRANSFERASE"/>
    <property type="match status" value="1"/>
</dbReference>
<sequence>MNIDEHILGSGLWKAPERDLNSVLLDLNENQFLRQFLARFIATELQPQDLFTYPNYQPLLIELANYCKVPTQHVLLTNGADQAIDLLLRLLFSPGDRVVIPSPVFSFYYQMLDINGVTPVVVGFEKQAQGFVLPIPAVLDALSTSQGLILCNPNNPLGGRLETEQLEVLVEACVRQDKPIIVDECYFEYLQQSCLDTFSRVRQLFVIRSFSKYFGLAGLRLGYVVTHPDSVRELLKVRGPWDINHIAIKAALYCLRNQDHLRRAHESLDQIKGAIIEICRAHGIVAYGSDTNFLLLQDQDNGRLARAFAQNDIRVSHCSGHPHSFGLLHNMLRVAIPAKSDLKVFLMALIRGAGSVTGWGGCETGRSIVFTGQDGGVVFQDRTDLGCKG</sequence>
<dbReference type="Proteomes" id="UP001377692">
    <property type="component" value="Unassembled WGS sequence"/>
</dbReference>
<name>A0ABU8RAM3_9PSED</name>
<accession>A0ABU8RAM3</accession>
<dbReference type="InterPro" id="IPR015421">
    <property type="entry name" value="PyrdxlP-dep_Trfase_major"/>
</dbReference>
<dbReference type="InterPro" id="IPR015422">
    <property type="entry name" value="PyrdxlP-dep_Trfase_small"/>
</dbReference>
<keyword evidence="4 7" id="KW-0808">Transferase</keyword>
<evidence type="ECO:0000256" key="6">
    <source>
        <dbReference type="ARBA" id="ARBA00047481"/>
    </source>
</evidence>
<comment type="catalytic activity">
    <reaction evidence="6">
        <text>L-histidinol phosphate + 2-oxoglutarate = 3-(imidazol-4-yl)-2-oxopropyl phosphate + L-glutamate</text>
        <dbReference type="Rhea" id="RHEA:23744"/>
        <dbReference type="ChEBI" id="CHEBI:16810"/>
        <dbReference type="ChEBI" id="CHEBI:29985"/>
        <dbReference type="ChEBI" id="CHEBI:57766"/>
        <dbReference type="ChEBI" id="CHEBI:57980"/>
        <dbReference type="EC" id="2.6.1.9"/>
    </reaction>
</comment>
<gene>
    <name evidence="9" type="ORF">V7V80_19760</name>
</gene>
<comment type="similarity">
    <text evidence="7">Belongs to the class-I pyridoxal-phosphate-dependent aminotransferase family.</text>
</comment>
<dbReference type="Pfam" id="PF00155">
    <property type="entry name" value="Aminotran_1_2"/>
    <property type="match status" value="1"/>
</dbReference>
<dbReference type="PANTHER" id="PTHR42885">
    <property type="entry name" value="HISTIDINOL-PHOSPHATE AMINOTRANSFERASE-RELATED"/>
    <property type="match status" value="1"/>
</dbReference>
<keyword evidence="3 7" id="KW-0032">Aminotransferase</keyword>
<evidence type="ECO:0000256" key="1">
    <source>
        <dbReference type="ARBA" id="ARBA00001933"/>
    </source>
</evidence>
<proteinExistence type="inferred from homology"/>
<comment type="caution">
    <text evidence="9">The sequence shown here is derived from an EMBL/GenBank/DDBJ whole genome shotgun (WGS) entry which is preliminary data.</text>
</comment>
<protein>
    <recommendedName>
        <fullName evidence="7">Aminotransferase</fullName>
        <ecNumber evidence="7">2.6.1.-</ecNumber>
    </recommendedName>
</protein>
<organism evidence="9 10">
    <name type="scientific">Pseudomonas kermanshahensis</name>
    <dbReference type="NCBI Taxonomy" id="2745482"/>
    <lineage>
        <taxon>Bacteria</taxon>
        <taxon>Pseudomonadati</taxon>
        <taxon>Pseudomonadota</taxon>
        <taxon>Gammaproteobacteria</taxon>
        <taxon>Pseudomonadales</taxon>
        <taxon>Pseudomonadaceae</taxon>
        <taxon>Pseudomonas</taxon>
    </lineage>
</organism>
<dbReference type="Gene3D" id="3.90.1150.10">
    <property type="entry name" value="Aspartate Aminotransferase, domain 1"/>
    <property type="match status" value="1"/>
</dbReference>
<evidence type="ECO:0000313" key="9">
    <source>
        <dbReference type="EMBL" id="MEJ5906919.1"/>
    </source>
</evidence>
<dbReference type="RefSeq" id="WP_339550412.1">
    <property type="nucleotide sequence ID" value="NZ_JBBHLD010000020.1"/>
</dbReference>
<dbReference type="EC" id="2.6.1.-" evidence="7"/>
<dbReference type="GO" id="GO:0004400">
    <property type="term" value="F:histidinol-phosphate transaminase activity"/>
    <property type="evidence" value="ECO:0007669"/>
    <property type="project" value="UniProtKB-EC"/>
</dbReference>
<keyword evidence="5" id="KW-0663">Pyridoxal phosphate</keyword>